<reference evidence="1 2" key="1">
    <citation type="journal article" date="2014" name="Genome Biol. Evol.">
        <title>Molecular evolution of the substrate utilization strategies and putative virulence factors in mosquito-associated Spiroplasma species.</title>
        <authorList>
            <person name="Chang T.H."/>
            <person name="Lo W.S."/>
            <person name="Ku C."/>
            <person name="Chen L.L."/>
            <person name="Kuo C.H."/>
        </authorList>
    </citation>
    <scope>NUCLEOTIDE SEQUENCE [LARGE SCALE GENOMIC DNA]</scope>
    <source>
        <strain evidence="1">AES-1</strain>
    </source>
</reference>
<evidence type="ECO:0000313" key="1">
    <source>
        <dbReference type="EMBL" id="AHI53022.1"/>
    </source>
</evidence>
<dbReference type="Proteomes" id="UP000019267">
    <property type="component" value="Chromosome"/>
</dbReference>
<dbReference type="KEGG" id="scq:SCULI_v1c06810"/>
<keyword evidence="2" id="KW-1185">Reference proteome</keyword>
<gene>
    <name evidence="1" type="ORF">SCULI_v1c06810</name>
</gene>
<name>W6A7Q8_9MOLU</name>
<accession>W6A7Q8</accession>
<dbReference type="PATRIC" id="fig|1276246.3.peg.680"/>
<proteinExistence type="predicted"/>
<sequence>MTITIIGLNLISLICFFNLKKEVLYIEKFKKVIIVFQKSLVTFISKKDIFVSEWLKKDTFNVEEDQIIFINFMQNKFGLLYDKSLKSWVCGIGNVIISMEENEIILFNKYISSYNVFIKIGKDKEMAPLTKDCWKLYNQQAVLIKEHAKKFKKIDKVLAKYGINLDDEPDEE</sequence>
<protein>
    <submittedName>
        <fullName evidence="1">Uncharacterized protein</fullName>
    </submittedName>
</protein>
<dbReference type="AlphaFoldDB" id="W6A7Q8"/>
<dbReference type="HOGENOM" id="CLU_1554313_0_0_14"/>
<organism evidence="1 2">
    <name type="scientific">Spiroplasma culicicola AES-1</name>
    <dbReference type="NCBI Taxonomy" id="1276246"/>
    <lineage>
        <taxon>Bacteria</taxon>
        <taxon>Bacillati</taxon>
        <taxon>Mycoplasmatota</taxon>
        <taxon>Mollicutes</taxon>
        <taxon>Entomoplasmatales</taxon>
        <taxon>Spiroplasmataceae</taxon>
        <taxon>Spiroplasma</taxon>
    </lineage>
</organism>
<dbReference type="EMBL" id="CP006681">
    <property type="protein sequence ID" value="AHI53022.1"/>
    <property type="molecule type" value="Genomic_DNA"/>
</dbReference>
<evidence type="ECO:0000313" key="2">
    <source>
        <dbReference type="Proteomes" id="UP000019267"/>
    </source>
</evidence>